<dbReference type="OrthoDB" id="9792858at2"/>
<dbReference type="GO" id="GO:0010181">
    <property type="term" value="F:FMN binding"/>
    <property type="evidence" value="ECO:0007669"/>
    <property type="project" value="InterPro"/>
</dbReference>
<dbReference type="Pfam" id="PF01613">
    <property type="entry name" value="Flavin_Reduct"/>
    <property type="match status" value="1"/>
</dbReference>
<dbReference type="SUPFAM" id="SSF50475">
    <property type="entry name" value="FMN-binding split barrel"/>
    <property type="match status" value="1"/>
</dbReference>
<dbReference type="AlphaFoldDB" id="A0A2T0RXM6"/>
<accession>A0A2T0RXM6</accession>
<dbReference type="InterPro" id="IPR002563">
    <property type="entry name" value="Flavin_Rdtase-like_dom"/>
</dbReference>
<name>A0A2T0RXM6_9ACTN</name>
<evidence type="ECO:0000313" key="4">
    <source>
        <dbReference type="Proteomes" id="UP000239209"/>
    </source>
</evidence>
<protein>
    <submittedName>
        <fullName evidence="3">Flavin reductase (DIM6/NTAB) family NADH-FMN oxidoreductase RutF</fullName>
    </submittedName>
</protein>
<evidence type="ECO:0000313" key="3">
    <source>
        <dbReference type="EMBL" id="PRY25793.1"/>
    </source>
</evidence>
<evidence type="ECO:0000256" key="1">
    <source>
        <dbReference type="ARBA" id="ARBA00023002"/>
    </source>
</evidence>
<dbReference type="InterPro" id="IPR012349">
    <property type="entry name" value="Split_barrel_FMN-bd"/>
</dbReference>
<feature type="domain" description="Flavin reductase like" evidence="2">
    <location>
        <begin position="20"/>
        <end position="163"/>
    </location>
</feature>
<dbReference type="RefSeq" id="WP_146164145.1">
    <property type="nucleotide sequence ID" value="NZ_PVZG01000012.1"/>
</dbReference>
<keyword evidence="1" id="KW-0560">Oxidoreductase</keyword>
<proteinExistence type="predicted"/>
<dbReference type="GO" id="GO:0042602">
    <property type="term" value="F:riboflavin reductase (NADPH) activity"/>
    <property type="evidence" value="ECO:0007669"/>
    <property type="project" value="TreeGrafter"/>
</dbReference>
<dbReference type="GO" id="GO:0006208">
    <property type="term" value="P:pyrimidine nucleobase catabolic process"/>
    <property type="evidence" value="ECO:0007669"/>
    <property type="project" value="TreeGrafter"/>
</dbReference>
<dbReference type="PANTHER" id="PTHR30466:SF1">
    <property type="entry name" value="FMN REDUCTASE (NADH) RUTF"/>
    <property type="match status" value="1"/>
</dbReference>
<dbReference type="PANTHER" id="PTHR30466">
    <property type="entry name" value="FLAVIN REDUCTASE"/>
    <property type="match status" value="1"/>
</dbReference>
<dbReference type="InterPro" id="IPR050268">
    <property type="entry name" value="NADH-dep_flavin_reductase"/>
</dbReference>
<comment type="caution">
    <text evidence="3">The sequence shown here is derived from an EMBL/GenBank/DDBJ whole genome shotgun (WGS) entry which is preliminary data.</text>
</comment>
<reference evidence="3 4" key="1">
    <citation type="submission" date="2018-03" db="EMBL/GenBank/DDBJ databases">
        <title>Genomic Encyclopedia of Archaeal and Bacterial Type Strains, Phase II (KMG-II): from individual species to whole genera.</title>
        <authorList>
            <person name="Goeker M."/>
        </authorList>
    </citation>
    <scope>NUCLEOTIDE SEQUENCE [LARGE SCALE GENOMIC DNA]</scope>
    <source>
        <strain evidence="3 4">DSM 45348</strain>
    </source>
</reference>
<dbReference type="Proteomes" id="UP000239209">
    <property type="component" value="Unassembled WGS sequence"/>
</dbReference>
<organism evidence="3 4">
    <name type="scientific">Pseudosporangium ferrugineum</name>
    <dbReference type="NCBI Taxonomy" id="439699"/>
    <lineage>
        <taxon>Bacteria</taxon>
        <taxon>Bacillati</taxon>
        <taxon>Actinomycetota</taxon>
        <taxon>Actinomycetes</taxon>
        <taxon>Micromonosporales</taxon>
        <taxon>Micromonosporaceae</taxon>
        <taxon>Pseudosporangium</taxon>
    </lineage>
</organism>
<evidence type="ECO:0000259" key="2">
    <source>
        <dbReference type="SMART" id="SM00903"/>
    </source>
</evidence>
<dbReference type="Gene3D" id="2.30.110.10">
    <property type="entry name" value="Electron Transport, Fmn-binding Protein, Chain A"/>
    <property type="match status" value="1"/>
</dbReference>
<gene>
    <name evidence="3" type="ORF">CLV70_112159</name>
</gene>
<sequence>MTDTHLLPSGLDTRDLRSALGRFATGVAVVTTRDARHAVGMTVNSFCSVSLDPPLVLFCVGHRSQLRRVLSASTAYAVNLLAAGQERLSGQFARPGLDRFGAVRWRPGTTGSPVLIDALAALECITEQVIAAGDHDIVLGRVVEVHPVTEADPLVFFGGSYRRLQGNV</sequence>
<dbReference type="SMART" id="SM00903">
    <property type="entry name" value="Flavin_Reduct"/>
    <property type="match status" value="1"/>
</dbReference>
<keyword evidence="4" id="KW-1185">Reference proteome</keyword>
<dbReference type="EMBL" id="PVZG01000012">
    <property type="protein sequence ID" value="PRY25793.1"/>
    <property type="molecule type" value="Genomic_DNA"/>
</dbReference>